<dbReference type="EMBL" id="AQHV01000028">
    <property type="protein sequence ID" value="KKB45539.1"/>
    <property type="molecule type" value="Genomic_DNA"/>
</dbReference>
<keyword evidence="1" id="KW-0732">Signal</keyword>
<dbReference type="HOGENOM" id="CLU_123314_0_0_10"/>
<dbReference type="AlphaFoldDB" id="A0A0F5IJ14"/>
<dbReference type="STRING" id="927665.HMPREF1535_04823"/>
<accession>A0A0F5IJ14</accession>
<comment type="caution">
    <text evidence="2">The sequence shown here is derived from an EMBL/GenBank/DDBJ whole genome shotgun (WGS) entry which is preliminary data.</text>
</comment>
<evidence type="ECO:0000256" key="1">
    <source>
        <dbReference type="SAM" id="SignalP"/>
    </source>
</evidence>
<name>A0A0F5IJ14_9BACT</name>
<proteinExistence type="predicted"/>
<feature type="signal peptide" evidence="1">
    <location>
        <begin position="1"/>
        <end position="23"/>
    </location>
</feature>
<reference evidence="2 3" key="1">
    <citation type="submission" date="2013-04" db="EMBL/GenBank/DDBJ databases">
        <title>The Genome Sequence of Parabacteroides goldsteinii DSM 19448.</title>
        <authorList>
            <consortium name="The Broad Institute Genomics Platform"/>
            <person name="Earl A."/>
            <person name="Ward D."/>
            <person name="Feldgarden M."/>
            <person name="Gevers D."/>
            <person name="Martens E."/>
            <person name="Sakamoto M."/>
            <person name="Benno Y."/>
            <person name="Song Y."/>
            <person name="Liu C."/>
            <person name="Lee J."/>
            <person name="Bolanos M."/>
            <person name="Vaisanen M.L."/>
            <person name="Finegold S.M."/>
            <person name="Walker B."/>
            <person name="Young S."/>
            <person name="Zeng Q."/>
            <person name="Gargeya S."/>
            <person name="Fitzgerald M."/>
            <person name="Haas B."/>
            <person name="Abouelleil A."/>
            <person name="Allen A.W."/>
            <person name="Alvarado L."/>
            <person name="Arachchi H.M."/>
            <person name="Berlin A.M."/>
            <person name="Chapman S.B."/>
            <person name="Gainer-Dewar J."/>
            <person name="Goldberg J."/>
            <person name="Griggs A."/>
            <person name="Gujja S."/>
            <person name="Hansen M."/>
            <person name="Howarth C."/>
            <person name="Imamovic A."/>
            <person name="Ireland A."/>
            <person name="Larimer J."/>
            <person name="McCowan C."/>
            <person name="Murphy C."/>
            <person name="Pearson M."/>
            <person name="Poon T.W."/>
            <person name="Priest M."/>
            <person name="Roberts A."/>
            <person name="Saif S."/>
            <person name="Shea T."/>
            <person name="Sisk P."/>
            <person name="Sykes S."/>
            <person name="Wortman J."/>
            <person name="Nusbaum C."/>
            <person name="Birren B."/>
        </authorList>
    </citation>
    <scope>NUCLEOTIDE SEQUENCE [LARGE SCALE GENOMIC DNA]</scope>
    <source>
        <strain evidence="2 3">DSM 19448</strain>
    </source>
</reference>
<evidence type="ECO:0008006" key="4">
    <source>
        <dbReference type="Google" id="ProtNLM"/>
    </source>
</evidence>
<dbReference type="Pfam" id="PF04170">
    <property type="entry name" value="NlpE"/>
    <property type="match status" value="1"/>
</dbReference>
<sequence length="185" mass="19924">MKKYFIAVAALALLAACSGKKTAEPALIEEDVYAINEAAPGAPALPTVTGKAAKPVNMRDSLKVDPKKGSVIQKKYKGTFPAADGPGIVYDLTLYYQQDSDDGVYEMDATYLEAENGKDKTFSSTGKRKVKHGTPSNSEAIVYELIPSDGDMAFYFQAEGDSLTLLNQELQKAASDLNYTLILVP</sequence>
<evidence type="ECO:0000313" key="3">
    <source>
        <dbReference type="Proteomes" id="UP000033047"/>
    </source>
</evidence>
<organism evidence="2 3">
    <name type="scientific">Parabacteroides goldsteinii DSM 19448 = WAL 12034</name>
    <dbReference type="NCBI Taxonomy" id="927665"/>
    <lineage>
        <taxon>Bacteria</taxon>
        <taxon>Pseudomonadati</taxon>
        <taxon>Bacteroidota</taxon>
        <taxon>Bacteroidia</taxon>
        <taxon>Bacteroidales</taxon>
        <taxon>Tannerellaceae</taxon>
        <taxon>Parabacteroides</taxon>
    </lineage>
</organism>
<dbReference type="Gene3D" id="2.40.128.640">
    <property type="match status" value="1"/>
</dbReference>
<dbReference type="PATRIC" id="fig|927665.4.peg.4947"/>
<dbReference type="RefSeq" id="WP_007653707.1">
    <property type="nucleotide sequence ID" value="NZ_KQ033914.1"/>
</dbReference>
<dbReference type="PROSITE" id="PS51257">
    <property type="entry name" value="PROKAR_LIPOPROTEIN"/>
    <property type="match status" value="1"/>
</dbReference>
<feature type="chain" id="PRO_5002487685" description="Copper resistance protein NlpE" evidence="1">
    <location>
        <begin position="24"/>
        <end position="185"/>
    </location>
</feature>
<evidence type="ECO:0000313" key="2">
    <source>
        <dbReference type="EMBL" id="KKB45539.1"/>
    </source>
</evidence>
<dbReference type="Proteomes" id="UP000033047">
    <property type="component" value="Unassembled WGS sequence"/>
</dbReference>
<protein>
    <recommendedName>
        <fullName evidence="4">Copper resistance protein NlpE</fullName>
    </recommendedName>
</protein>
<dbReference type="InterPro" id="IPR007298">
    <property type="entry name" value="Cu-R_lipoprotein_NlpE"/>
</dbReference>
<gene>
    <name evidence="2" type="ORF">HMPREF1535_04823</name>
</gene>